<dbReference type="InterPro" id="IPR036020">
    <property type="entry name" value="WW_dom_sf"/>
</dbReference>
<dbReference type="PROSITE" id="PS01159">
    <property type="entry name" value="WW_DOMAIN_1"/>
    <property type="match status" value="1"/>
</dbReference>
<feature type="compositionally biased region" description="Gly residues" evidence="1">
    <location>
        <begin position="192"/>
        <end position="225"/>
    </location>
</feature>
<dbReference type="Proteomes" id="UP001310594">
    <property type="component" value="Unassembled WGS sequence"/>
</dbReference>
<feature type="region of interest" description="Disordered" evidence="1">
    <location>
        <begin position="261"/>
        <end position="284"/>
    </location>
</feature>
<dbReference type="Pfam" id="PF00397">
    <property type="entry name" value="WW"/>
    <property type="match status" value="1"/>
</dbReference>
<evidence type="ECO:0000313" key="3">
    <source>
        <dbReference type="EMBL" id="KAK5703212.1"/>
    </source>
</evidence>
<feature type="domain" description="WW" evidence="2">
    <location>
        <begin position="12"/>
        <end position="46"/>
    </location>
</feature>
<feature type="region of interest" description="Disordered" evidence="1">
    <location>
        <begin position="40"/>
        <end position="242"/>
    </location>
</feature>
<comment type="caution">
    <text evidence="3">The sequence shown here is derived from an EMBL/GenBank/DDBJ whole genome shotgun (WGS) entry which is preliminary data.</text>
</comment>
<feature type="compositionally biased region" description="Low complexity" evidence="1">
    <location>
        <begin position="176"/>
        <end position="191"/>
    </location>
</feature>
<feature type="compositionally biased region" description="Basic and acidic residues" evidence="1">
    <location>
        <begin position="92"/>
        <end position="109"/>
    </location>
</feature>
<protein>
    <recommendedName>
        <fullName evidence="2">WW domain-containing protein</fullName>
    </recommendedName>
</protein>
<feature type="compositionally biased region" description="Polar residues" evidence="1">
    <location>
        <begin position="80"/>
        <end position="91"/>
    </location>
</feature>
<dbReference type="SMART" id="SM00456">
    <property type="entry name" value="WW"/>
    <property type="match status" value="1"/>
</dbReference>
<dbReference type="SUPFAM" id="SSF51045">
    <property type="entry name" value="WW domain"/>
    <property type="match status" value="1"/>
</dbReference>
<evidence type="ECO:0000259" key="2">
    <source>
        <dbReference type="PROSITE" id="PS50020"/>
    </source>
</evidence>
<dbReference type="EMBL" id="JAVRQU010000005">
    <property type="protein sequence ID" value="KAK5703212.1"/>
    <property type="molecule type" value="Genomic_DNA"/>
</dbReference>
<evidence type="ECO:0000256" key="1">
    <source>
        <dbReference type="SAM" id="MobiDB-lite"/>
    </source>
</evidence>
<evidence type="ECO:0000313" key="4">
    <source>
        <dbReference type="Proteomes" id="UP001310594"/>
    </source>
</evidence>
<reference evidence="3" key="1">
    <citation type="submission" date="2023-08" db="EMBL/GenBank/DDBJ databases">
        <title>Black Yeasts Isolated from many extreme environments.</title>
        <authorList>
            <person name="Coleine C."/>
            <person name="Stajich J.E."/>
            <person name="Selbmann L."/>
        </authorList>
    </citation>
    <scope>NUCLEOTIDE SEQUENCE</scope>
    <source>
        <strain evidence="3">CCFEE 5810</strain>
    </source>
</reference>
<gene>
    <name evidence="3" type="ORF">LTR97_004161</name>
</gene>
<dbReference type="CDD" id="cd00201">
    <property type="entry name" value="WW"/>
    <property type="match status" value="1"/>
</dbReference>
<dbReference type="InterPro" id="IPR001202">
    <property type="entry name" value="WW_dom"/>
</dbReference>
<dbReference type="AlphaFoldDB" id="A0AAN7W8N3"/>
<proteinExistence type="predicted"/>
<feature type="compositionally biased region" description="Low complexity" evidence="1">
    <location>
        <begin position="130"/>
        <end position="148"/>
    </location>
</feature>
<dbReference type="Gene3D" id="2.20.70.10">
    <property type="match status" value="1"/>
</dbReference>
<accession>A0AAN7W8N3</accession>
<organism evidence="3 4">
    <name type="scientific">Elasticomyces elasticus</name>
    <dbReference type="NCBI Taxonomy" id="574655"/>
    <lineage>
        <taxon>Eukaryota</taxon>
        <taxon>Fungi</taxon>
        <taxon>Dikarya</taxon>
        <taxon>Ascomycota</taxon>
        <taxon>Pezizomycotina</taxon>
        <taxon>Dothideomycetes</taxon>
        <taxon>Dothideomycetidae</taxon>
        <taxon>Mycosphaerellales</taxon>
        <taxon>Teratosphaeriaceae</taxon>
        <taxon>Elasticomyces</taxon>
    </lineage>
</organism>
<dbReference type="PROSITE" id="PS50020">
    <property type="entry name" value="WW_DOMAIN_2"/>
    <property type="match status" value="1"/>
</dbReference>
<name>A0AAN7W8N3_9PEZI</name>
<sequence>MDFAPPPGPPPPTVPAGWKAVWNDQYKEWFYVNTLTKASQWDKPTQPVYGAGDAPPPGAPPGYDHNTSHATGPEKGGYGSNNPFNNAGHSTQSEDERLARQLQEEENARSHGSASRGAGDAYYNQSHGAPQYGQQQQYGQQSQSPYGQELPPREEKKGGFLGKITSKLGGGGSSMGRPQQGYGGYPQQQGYGQQGYGQQGYGQQGYGGYPQQGMMGGGGYGGGYGQQQYGRPQRSGGGGMGMAGGAALGVGAGLVGGMVLADAMDDDNDGGGGDDGGGDDGGGD</sequence>